<gene>
    <name evidence="2" type="ORF">PO127_22030</name>
</gene>
<comment type="caution">
    <text evidence="2">The sequence shown here is derived from an EMBL/GenBank/DDBJ whole genome shotgun (WGS) entry which is preliminary data.</text>
</comment>
<feature type="region of interest" description="Disordered" evidence="1">
    <location>
        <begin position="1"/>
        <end position="45"/>
    </location>
</feature>
<evidence type="ECO:0000313" key="3">
    <source>
        <dbReference type="Proteomes" id="UP001217776"/>
    </source>
</evidence>
<reference evidence="2" key="1">
    <citation type="submission" date="2022-10" db="EMBL/GenBank/DDBJ databases">
        <title>Human gut microbiome strain richness.</title>
        <authorList>
            <person name="Chen-Liaw A."/>
        </authorList>
    </citation>
    <scope>NUCLEOTIDE SEQUENCE</scope>
    <source>
        <strain evidence="2">1001283st1_A3_1001283B150304_161114</strain>
    </source>
</reference>
<accession>A0AAP3WGL0</accession>
<dbReference type="EMBL" id="JAQNVG010000049">
    <property type="protein sequence ID" value="MDC2238428.1"/>
    <property type="molecule type" value="Genomic_DNA"/>
</dbReference>
<name>A0AAP3WGL0_BACT4</name>
<dbReference type="AlphaFoldDB" id="A0AAP3WGL0"/>
<feature type="compositionally biased region" description="Basic and acidic residues" evidence="1">
    <location>
        <begin position="9"/>
        <end position="20"/>
    </location>
</feature>
<evidence type="ECO:0000256" key="1">
    <source>
        <dbReference type="SAM" id="MobiDB-lite"/>
    </source>
</evidence>
<organism evidence="2 3">
    <name type="scientific">Bacteroides thetaiotaomicron</name>
    <dbReference type="NCBI Taxonomy" id="818"/>
    <lineage>
        <taxon>Bacteria</taxon>
        <taxon>Pseudomonadati</taxon>
        <taxon>Bacteroidota</taxon>
        <taxon>Bacteroidia</taxon>
        <taxon>Bacteroidales</taxon>
        <taxon>Bacteroidaceae</taxon>
        <taxon>Bacteroides</taxon>
    </lineage>
</organism>
<proteinExistence type="predicted"/>
<evidence type="ECO:0000313" key="2">
    <source>
        <dbReference type="EMBL" id="MDC2238428.1"/>
    </source>
</evidence>
<dbReference type="Proteomes" id="UP001217776">
    <property type="component" value="Unassembled WGS sequence"/>
</dbReference>
<protein>
    <submittedName>
        <fullName evidence="2">Uncharacterized protein</fullName>
    </submittedName>
</protein>
<sequence length="45" mass="5028">MKNIKMGHRSVERDVRRDIRQGIPERGTTDGSVTKGDGPHFTGHP</sequence>
<dbReference type="RefSeq" id="WP_195600796.1">
    <property type="nucleotide sequence ID" value="NZ_JADNKL010000004.1"/>
</dbReference>